<dbReference type="Proteomes" id="UP000782241">
    <property type="component" value="Unassembled WGS sequence"/>
</dbReference>
<accession>A0A9P7H272</accession>
<keyword evidence="6" id="KW-1185">Reference proteome</keyword>
<dbReference type="InterPro" id="IPR013078">
    <property type="entry name" value="His_Pase_superF_clade-1"/>
</dbReference>
<feature type="region of interest" description="Disordered" evidence="3">
    <location>
        <begin position="344"/>
        <end position="477"/>
    </location>
</feature>
<reference evidence="5" key="1">
    <citation type="submission" date="2021-04" db="EMBL/GenBank/DDBJ databases">
        <title>Draft genome of Fusarium avenaceum strain F156N33, isolated from an atmospheric sample in Virginia.</title>
        <authorList>
            <person name="Yang S."/>
            <person name="Vinatzer B.A."/>
            <person name="Coleman J."/>
        </authorList>
    </citation>
    <scope>NUCLEOTIDE SEQUENCE</scope>
    <source>
        <strain evidence="5">F156N33</strain>
    </source>
</reference>
<feature type="compositionally biased region" description="Basic and acidic residues" evidence="3">
    <location>
        <begin position="567"/>
        <end position="582"/>
    </location>
</feature>
<organism evidence="5 6">
    <name type="scientific">Fusarium avenaceum</name>
    <dbReference type="NCBI Taxonomy" id="40199"/>
    <lineage>
        <taxon>Eukaryota</taxon>
        <taxon>Fungi</taxon>
        <taxon>Dikarya</taxon>
        <taxon>Ascomycota</taxon>
        <taxon>Pezizomycotina</taxon>
        <taxon>Sordariomycetes</taxon>
        <taxon>Hypocreomycetidae</taxon>
        <taxon>Hypocreales</taxon>
        <taxon>Nectriaceae</taxon>
        <taxon>Fusarium</taxon>
        <taxon>Fusarium tricinctum species complex</taxon>
    </lineage>
</organism>
<dbReference type="Pfam" id="PF12396">
    <property type="entry name" value="DUF3659"/>
    <property type="match status" value="11"/>
</dbReference>
<feature type="compositionally biased region" description="Acidic residues" evidence="3">
    <location>
        <begin position="1841"/>
        <end position="1857"/>
    </location>
</feature>
<dbReference type="InterPro" id="IPR001345">
    <property type="entry name" value="PG/BPGM_mutase_AS"/>
</dbReference>
<feature type="active site" description="Tele-phosphohistidine intermediate" evidence="1">
    <location>
        <position position="2101"/>
    </location>
</feature>
<feature type="compositionally biased region" description="Basic and acidic residues" evidence="3">
    <location>
        <begin position="662"/>
        <end position="672"/>
    </location>
</feature>
<dbReference type="PANTHER" id="PTHR39461:SF1">
    <property type="entry name" value="LEA DOMAIN PROTEIN (AFU_ORTHOLOGUE AFUA_8G04920)"/>
    <property type="match status" value="1"/>
</dbReference>
<evidence type="ECO:0000259" key="4">
    <source>
        <dbReference type="Pfam" id="PF22485"/>
    </source>
</evidence>
<dbReference type="CDD" id="cd07067">
    <property type="entry name" value="HP_PGM_like"/>
    <property type="match status" value="1"/>
</dbReference>
<feature type="compositionally biased region" description="Polar residues" evidence="3">
    <location>
        <begin position="638"/>
        <end position="661"/>
    </location>
</feature>
<dbReference type="InterPro" id="IPR054256">
    <property type="entry name" value="DUF6987"/>
</dbReference>
<evidence type="ECO:0000256" key="3">
    <source>
        <dbReference type="SAM" id="MobiDB-lite"/>
    </source>
</evidence>
<dbReference type="InterPro" id="IPR022124">
    <property type="entry name" value="DUF3659"/>
</dbReference>
<feature type="region of interest" description="Disordered" evidence="3">
    <location>
        <begin position="1557"/>
        <end position="1576"/>
    </location>
</feature>
<comment type="caution">
    <text evidence="5">The sequence shown here is derived from an EMBL/GenBank/DDBJ whole genome shotgun (WGS) entry which is preliminary data.</text>
</comment>
<proteinExistence type="predicted"/>
<evidence type="ECO:0000313" key="5">
    <source>
        <dbReference type="EMBL" id="KAG5660969.1"/>
    </source>
</evidence>
<gene>
    <name evidence="5" type="ORF">KAF25_002612</name>
</gene>
<feature type="compositionally biased region" description="Basic and acidic residues" evidence="3">
    <location>
        <begin position="895"/>
        <end position="970"/>
    </location>
</feature>
<sequence>MYTKKAETETMVIGLLAIAAIPTVTGVGNAISAQKRQNESMSKEQEKFHLTFMMQRKGKTEEVGQGVLVDKKMYLNLSDAPVQGYRFLGWFFKYPSEEGHLGLVSMVSDEPPMLNWIFVDKDTHMVTFGGKKDTIDHVIGPWGWTEDDRFLTLQGDHDSFVAVRDEHGKWSVYWDPEGDIEDEIDDDESIKMSSMEAEDQTLSSEEAPRRERRSKKKGTKSRRRQQETQQQQQGGGSGPLDQLPLAGDLGNTVGGVTDGVSNTLGGVTGGLGGLTGGQQQGGGGGDAGKDTLRLRLDLNLDIEIQLKARIHGDLELSLLSSHTSKSPFWHGGIKSALSSAISIFQPSSSRPRPPAAAIQDQEKEYEHQTTTTAEPQDPIPNELPIPIPNTLPLPPVPRPAHLPMANNRSSPTPGGDPTHSTYEVNVPVRNGRGSSPKVSNPEIRIPRITPVSDSTDQPHDQHQHQPHQASTSKPSHQELAAGLDGKYVDEFGNILGWDGTVLGRVEGDLPSMVGRPVMPSGEILDEDGEVAGHVCDNYTKPDLKPLAGGLKVDDEGNIYNDQGNKIGKLDKPINDGPEKVSGSKDTSADAQGGSGKIAPKPPSAPRPDELFLDVKSTFDGIQLTIKIPTVFNRNVVTETKSSASQTDTIDTTDNLSSQVQDTTKDAAHKEQESPGAFNGSPPSLALIVPIAVNESVPRSGAGVVNDAGDVLDDSGNTVGKIADTDNLKNLVGNTVNKAGDVVDSSGDVLGKTLPIGQGKPEDEDSHDEEKSEYTTQAKDNKSGGLGGAVGSVAGAVSDTAKGATDAVGDTADSVGKTGKEAVGDVTETKSEATSQAADTNTPAETPKAPQVKDETPDVKSEQSQDQKDISLEDREAPAEAGDKLKEVAPEPVEETTDKAEDTAKDAPEQAKDTTEEAKDTTDEAKDIPEEAKEDVTSKVDEQDVPKPEDVEDKLQEKTQEAQDDVPKSEAAEVPESDAAKSQAPGDEIPSGEVPEDDGDKSKAGDDLKSVAPGEDAAGVTDEVKSKAADGEEVADDKLAEGEKAAEDLPEDAKSKAAEGEEATGDLPEDAQSKAAEGEKATDDLPEDAQSKVAEGEETAEGKVAEGEEATGDLPEDAQSKAAEGQETAEDKVAEGEKTAEGKVAEGEEATGDLPEDAQSKAAEGEETAEGKVAEGEETAEGKVAEGEEATGDVTEEAKDKAAEGEEAVEDKVAEGEEAAKEEPLDFTILKGTTVDKEGNLVNDKGDKLGKVVEGELKQLVGLYADDQGIIWDKTGKQLGKAEPIPEWDREQKDFSVLKGTTVDKEGNLVNDKGHLIGRVTEGEIKQLVGLSSDDQGVIWDRTGKQVGKAEPLPEWERGEQKDYSLLKGTTVDKNGNLVNEKGHLFGKVIEGEIKQLIGLTADDQGIIWDKTGKQVGKAEPLPEWERGEQKDFSVLKGAVVDKEGGLVNDKGDTVGKVSEGEVRQLVGLKSDENGKIWRDGKVVGQAEPLAEWDRVQKKDRSILKGTKVNKVGKLVDSNGTVLGKVVEGDLKELLGKRSDENGDIWNDSGEVIGKAEPVSVSEREEKGSAPFENFPGAKVESDGRVMYQGEQVGEVIEGDAKQLKGSEVDEDGDILDRRGNTIGKAKRWEAPEQEAEKPVDNSALAGKRVNKAGNLVSESGEIYGRVVEGDVQKLVGRMSDRDGNIRSESGDIIGKAELVSEGERGGKKEGPFAQLKNCTVSKDGKVVNSAGETVGRLISGDAKALVGRAVDDDGEITDSNGNVIGKAERWEEEEKEKKHNPLAGRKVNREGNVVDADGNIIGKLTSGELLDCSGKEVDEDGDVFNQKGTVIGHVSLLEDIPKEEEPEPEEPEGETEEERIKREQAEAEEKKTTEEAEKNKKLAQQLSYQIEQTLERLRPICKQINDKISAAEAQKPEDRDEEELVRQVRPLIEDGGKLLTETNGIIRGLDPDGRIARNAKQQSAAGEATPEEAHLANLLKELSTEIQTTIDESKRKLEGMPHAKKEINPLWGLLAEPLAQIIAAVGLLLSGVLGLVGKILGPILGPLLNGLGLGGLLDGLLGGLGLKKILGSLGLGDVVGTFASGLAFLNNAAMRLFLIRHGETVDNVAGLFAGSRDSALTAHGVLQAQQLASHFAKHVAIDRIFSSNLSRAVHTAQSLIDAQKRAKDLNLVQVVELREKDFGTGEGTKFGSVKHEGSETPQAMRKRVDIFLDEHLPRLHEDSTVCIVAHGIILGSLFKALQDRVSSTSTASDAAPDGQAGSAFVRPSWSNTGYVEAIVTSDPSATDQRLQMRVVRINSVEHLKGLKKTRGGIGSAKFDAKQKTMTFFFKPMSRKRKLEEEDIVPP</sequence>
<dbReference type="Pfam" id="PF22485">
    <property type="entry name" value="DUF6987"/>
    <property type="match status" value="1"/>
</dbReference>
<feature type="region of interest" description="Disordered" evidence="3">
    <location>
        <begin position="1834"/>
        <end position="1880"/>
    </location>
</feature>
<feature type="compositionally biased region" description="Polar residues" evidence="3">
    <location>
        <begin position="831"/>
        <end position="843"/>
    </location>
</feature>
<dbReference type="Pfam" id="PF00300">
    <property type="entry name" value="His_Phos_1"/>
    <property type="match status" value="1"/>
</dbReference>
<dbReference type="SUPFAM" id="SSF53254">
    <property type="entry name" value="Phosphoglycerate mutase-like"/>
    <property type="match status" value="1"/>
</dbReference>
<feature type="region of interest" description="Disordered" evidence="3">
    <location>
        <begin position="638"/>
        <end position="681"/>
    </location>
</feature>
<feature type="binding site" evidence="2">
    <location>
        <position position="2151"/>
    </location>
    <ligand>
        <name>substrate</name>
    </ligand>
</feature>
<feature type="compositionally biased region" description="Basic and acidic residues" evidence="3">
    <location>
        <begin position="999"/>
        <end position="1008"/>
    </location>
</feature>
<feature type="domain" description="DUF6987" evidence="4">
    <location>
        <begin position="1871"/>
        <end position="2076"/>
    </location>
</feature>
<evidence type="ECO:0000313" key="6">
    <source>
        <dbReference type="Proteomes" id="UP000782241"/>
    </source>
</evidence>
<feature type="active site" description="Proton donor/acceptor" evidence="1">
    <location>
        <position position="2179"/>
    </location>
</feature>
<feature type="compositionally biased region" description="Acidic residues" evidence="3">
    <location>
        <begin position="1146"/>
        <end position="1155"/>
    </location>
</feature>
<feature type="compositionally biased region" description="Basic residues" evidence="3">
    <location>
        <begin position="210"/>
        <end position="223"/>
    </location>
</feature>
<feature type="binding site" evidence="2">
    <location>
        <begin position="2100"/>
        <end position="2107"/>
    </location>
    <ligand>
        <name>substrate</name>
    </ligand>
</feature>
<dbReference type="GO" id="GO:0003824">
    <property type="term" value="F:catalytic activity"/>
    <property type="evidence" value="ECO:0007669"/>
    <property type="project" value="InterPro"/>
</dbReference>
<feature type="compositionally biased region" description="Basic and acidic residues" evidence="3">
    <location>
        <begin position="1195"/>
        <end position="1223"/>
    </location>
</feature>
<feature type="region of interest" description="Disordered" evidence="3">
    <location>
        <begin position="739"/>
        <end position="1224"/>
    </location>
</feature>
<feature type="compositionally biased region" description="Basic and acidic residues" evidence="3">
    <location>
        <begin position="1858"/>
        <end position="1880"/>
    </location>
</feature>
<feature type="compositionally biased region" description="Basic and acidic residues" evidence="3">
    <location>
        <begin position="1128"/>
        <end position="1145"/>
    </location>
</feature>
<dbReference type="EMBL" id="JAGPUO010000008">
    <property type="protein sequence ID" value="KAG5660969.1"/>
    <property type="molecule type" value="Genomic_DNA"/>
</dbReference>
<feature type="compositionally biased region" description="Acidic residues" evidence="3">
    <location>
        <begin position="1106"/>
        <end position="1115"/>
    </location>
</feature>
<feature type="compositionally biased region" description="Basic and acidic residues" evidence="3">
    <location>
        <begin position="1021"/>
        <end position="1058"/>
    </location>
</feature>
<dbReference type="PANTHER" id="PTHR39461">
    <property type="entry name" value="LEA DOMAIN PROTEIN (AFU_ORTHOLOGUE AFUA_8G04920)"/>
    <property type="match status" value="1"/>
</dbReference>
<dbReference type="InterPro" id="IPR029033">
    <property type="entry name" value="His_PPase_superfam"/>
</dbReference>
<feature type="compositionally biased region" description="Basic and acidic residues" evidence="3">
    <location>
        <begin position="1168"/>
        <end position="1185"/>
    </location>
</feature>
<name>A0A9P7H272_9HYPO</name>
<dbReference type="Gene3D" id="3.40.50.1240">
    <property type="entry name" value="Phosphoglycerate mutase-like"/>
    <property type="match status" value="1"/>
</dbReference>
<feature type="compositionally biased region" description="Polar residues" evidence="3">
    <location>
        <begin position="406"/>
        <end position="423"/>
    </location>
</feature>
<feature type="compositionally biased region" description="Pro residues" evidence="3">
    <location>
        <begin position="377"/>
        <end position="400"/>
    </location>
</feature>
<evidence type="ECO:0000256" key="2">
    <source>
        <dbReference type="PIRSR" id="PIRSR613078-2"/>
    </source>
</evidence>
<evidence type="ECO:0000256" key="1">
    <source>
        <dbReference type="PIRSR" id="PIRSR613078-1"/>
    </source>
</evidence>
<feature type="compositionally biased region" description="Basic and acidic residues" evidence="3">
    <location>
        <begin position="850"/>
        <end position="888"/>
    </location>
</feature>
<feature type="region of interest" description="Disordered" evidence="3">
    <location>
        <begin position="562"/>
        <end position="610"/>
    </location>
</feature>
<feature type="compositionally biased region" description="Acidic residues" evidence="3">
    <location>
        <begin position="1059"/>
        <end position="1068"/>
    </location>
</feature>
<protein>
    <recommendedName>
        <fullName evidence="4">DUF6987 domain-containing protein</fullName>
    </recommendedName>
</protein>
<dbReference type="SMART" id="SM00855">
    <property type="entry name" value="PGAM"/>
    <property type="match status" value="1"/>
</dbReference>
<feature type="compositionally biased region" description="Basic and acidic residues" evidence="3">
    <location>
        <begin position="817"/>
        <end position="830"/>
    </location>
</feature>
<dbReference type="PROSITE" id="PS00175">
    <property type="entry name" value="PG_MUTASE"/>
    <property type="match status" value="1"/>
</dbReference>
<feature type="region of interest" description="Disordered" evidence="3">
    <location>
        <begin position="193"/>
        <end position="254"/>
    </location>
</feature>